<dbReference type="GO" id="GO:0008146">
    <property type="term" value="F:sulfotransferase activity"/>
    <property type="evidence" value="ECO:0007669"/>
    <property type="project" value="InterPro"/>
</dbReference>
<dbReference type="SUPFAM" id="SSF52540">
    <property type="entry name" value="P-loop containing nucleoside triphosphate hydrolases"/>
    <property type="match status" value="1"/>
</dbReference>
<dbReference type="InterPro" id="IPR000863">
    <property type="entry name" value="Sulfotransferase_dom"/>
</dbReference>
<gene>
    <name evidence="4" type="ORF">PACLA_8A010110</name>
</gene>
<dbReference type="PANTHER" id="PTHR11783">
    <property type="entry name" value="SULFOTRANSFERASE SULT"/>
    <property type="match status" value="1"/>
</dbReference>
<organism evidence="4 5">
    <name type="scientific">Paramuricea clavata</name>
    <name type="common">Red gorgonian</name>
    <name type="synonym">Violescent sea-whip</name>
    <dbReference type="NCBI Taxonomy" id="317549"/>
    <lineage>
        <taxon>Eukaryota</taxon>
        <taxon>Metazoa</taxon>
        <taxon>Cnidaria</taxon>
        <taxon>Anthozoa</taxon>
        <taxon>Octocorallia</taxon>
        <taxon>Malacalcyonacea</taxon>
        <taxon>Plexauridae</taxon>
        <taxon>Paramuricea</taxon>
    </lineage>
</organism>
<dbReference type="Gene3D" id="3.40.50.300">
    <property type="entry name" value="P-loop containing nucleotide triphosphate hydrolases"/>
    <property type="match status" value="1"/>
</dbReference>
<accession>A0A6S7FGD3</accession>
<dbReference type="EMBL" id="CACRXK020000095">
    <property type="protein sequence ID" value="CAB3978188.1"/>
    <property type="molecule type" value="Genomic_DNA"/>
</dbReference>
<name>A0A6S7FGD3_PARCT</name>
<sequence length="99" mass="11249">MSSEISGDGSPGVQFLKQRLSSLQTEQGRRHGLSFKPRPDDVFVVTTPKCGTTWMQQILHQLRSGGDMSFDEISDVVPYIEMAYDIEINLDAEQRYQPR</sequence>
<proteinExistence type="inferred from homology"/>
<keyword evidence="5" id="KW-1185">Reference proteome</keyword>
<dbReference type="Pfam" id="PF00685">
    <property type="entry name" value="Sulfotransfer_1"/>
    <property type="match status" value="1"/>
</dbReference>
<dbReference type="InterPro" id="IPR027417">
    <property type="entry name" value="P-loop_NTPase"/>
</dbReference>
<evidence type="ECO:0000259" key="3">
    <source>
        <dbReference type="Pfam" id="PF00685"/>
    </source>
</evidence>
<comment type="similarity">
    <text evidence="1">Belongs to the sulfotransferase 1 family.</text>
</comment>
<protein>
    <submittedName>
        <fullName evidence="4">Sulfotransferase domain-containing</fullName>
    </submittedName>
</protein>
<comment type="caution">
    <text evidence="4">The sequence shown here is derived from an EMBL/GenBank/DDBJ whole genome shotgun (WGS) entry which is preliminary data.</text>
</comment>
<dbReference type="AlphaFoldDB" id="A0A6S7FGD3"/>
<reference evidence="4" key="1">
    <citation type="submission" date="2020-04" db="EMBL/GenBank/DDBJ databases">
        <authorList>
            <person name="Alioto T."/>
            <person name="Alioto T."/>
            <person name="Gomez Garrido J."/>
        </authorList>
    </citation>
    <scope>NUCLEOTIDE SEQUENCE</scope>
    <source>
        <strain evidence="4">A484AB</strain>
    </source>
</reference>
<evidence type="ECO:0000313" key="4">
    <source>
        <dbReference type="EMBL" id="CAB3978188.1"/>
    </source>
</evidence>
<dbReference type="Proteomes" id="UP001152795">
    <property type="component" value="Unassembled WGS sequence"/>
</dbReference>
<keyword evidence="2" id="KW-0808">Transferase</keyword>
<evidence type="ECO:0000256" key="2">
    <source>
        <dbReference type="ARBA" id="ARBA00022679"/>
    </source>
</evidence>
<evidence type="ECO:0000256" key="1">
    <source>
        <dbReference type="ARBA" id="ARBA00005771"/>
    </source>
</evidence>
<dbReference type="OrthoDB" id="5946641at2759"/>
<feature type="domain" description="Sulfotransferase" evidence="3">
    <location>
        <begin position="39"/>
        <end position="83"/>
    </location>
</feature>
<evidence type="ECO:0000313" key="5">
    <source>
        <dbReference type="Proteomes" id="UP001152795"/>
    </source>
</evidence>